<feature type="compositionally biased region" description="Polar residues" evidence="1">
    <location>
        <begin position="37"/>
        <end position="51"/>
    </location>
</feature>
<feature type="region of interest" description="Disordered" evidence="1">
    <location>
        <begin position="1"/>
        <end position="94"/>
    </location>
</feature>
<protein>
    <recommendedName>
        <fullName evidence="4">Pre-mRNA-splicing factor SPP2</fullName>
    </recommendedName>
</protein>
<sequence>MSGTKISLKKKKGPKKLLRKDDGSDYGDDDEEENNNLKSTKAQEITSFGKESQQKKPVQVKLQNVNHSLRPRARDASDKEDDCSEEDNEIDPDDFGACYLRALGWKGEDEETRPGRHEPKANNTTTHRQQGVALGIGAKAVSVDLAKELQSQIDIPVVKKSRKE</sequence>
<gene>
    <name evidence="2" type="ORF">LODBEIA_P20210</name>
</gene>
<name>A0ABP0ZI00_9ASCO</name>
<dbReference type="GeneID" id="92207217"/>
<dbReference type="Proteomes" id="UP001497383">
    <property type="component" value="Chromosome 2"/>
</dbReference>
<reference evidence="2 3" key="1">
    <citation type="submission" date="2024-03" db="EMBL/GenBank/DDBJ databases">
        <authorList>
            <person name="Brejova B."/>
        </authorList>
    </citation>
    <scope>NUCLEOTIDE SEQUENCE [LARGE SCALE GENOMIC DNA]</scope>
    <source>
        <strain evidence="2 3">CBS 14171</strain>
    </source>
</reference>
<feature type="region of interest" description="Disordered" evidence="1">
    <location>
        <begin position="108"/>
        <end position="130"/>
    </location>
</feature>
<proteinExistence type="predicted"/>
<evidence type="ECO:0000313" key="3">
    <source>
        <dbReference type="Proteomes" id="UP001497383"/>
    </source>
</evidence>
<accession>A0ABP0ZI00</accession>
<feature type="compositionally biased region" description="Basic residues" evidence="1">
    <location>
        <begin position="7"/>
        <end position="18"/>
    </location>
</feature>
<evidence type="ECO:0008006" key="4">
    <source>
        <dbReference type="Google" id="ProtNLM"/>
    </source>
</evidence>
<feature type="compositionally biased region" description="Acidic residues" evidence="1">
    <location>
        <begin position="24"/>
        <end position="34"/>
    </location>
</feature>
<keyword evidence="3" id="KW-1185">Reference proteome</keyword>
<evidence type="ECO:0000313" key="2">
    <source>
        <dbReference type="EMBL" id="CAK9437643.1"/>
    </source>
</evidence>
<feature type="compositionally biased region" description="Acidic residues" evidence="1">
    <location>
        <begin position="78"/>
        <end position="94"/>
    </location>
</feature>
<dbReference type="EMBL" id="OZ022406">
    <property type="protein sequence ID" value="CAK9437643.1"/>
    <property type="molecule type" value="Genomic_DNA"/>
</dbReference>
<evidence type="ECO:0000256" key="1">
    <source>
        <dbReference type="SAM" id="MobiDB-lite"/>
    </source>
</evidence>
<organism evidence="2 3">
    <name type="scientific">Lodderomyces beijingensis</name>
    <dbReference type="NCBI Taxonomy" id="1775926"/>
    <lineage>
        <taxon>Eukaryota</taxon>
        <taxon>Fungi</taxon>
        <taxon>Dikarya</taxon>
        <taxon>Ascomycota</taxon>
        <taxon>Saccharomycotina</taxon>
        <taxon>Pichiomycetes</taxon>
        <taxon>Debaryomycetaceae</taxon>
        <taxon>Candida/Lodderomyces clade</taxon>
        <taxon>Lodderomyces</taxon>
    </lineage>
</organism>
<dbReference type="RefSeq" id="XP_066828959.1">
    <property type="nucleotide sequence ID" value="XM_066971975.1"/>
</dbReference>